<dbReference type="EMBL" id="JASBWT010000006">
    <property type="protein sequence ID" value="KAJ9103846.1"/>
    <property type="molecule type" value="Genomic_DNA"/>
</dbReference>
<proteinExistence type="predicted"/>
<accession>A0ACC2VYH1</accession>
<name>A0ACC2VYH1_9TREE</name>
<dbReference type="Proteomes" id="UP001227268">
    <property type="component" value="Unassembled WGS sequence"/>
</dbReference>
<evidence type="ECO:0000313" key="1">
    <source>
        <dbReference type="EMBL" id="KAJ9103846.1"/>
    </source>
</evidence>
<gene>
    <name evidence="1" type="ORF">QFC21_002308</name>
</gene>
<organism evidence="1 2">
    <name type="scientific">Naganishia friedmannii</name>
    <dbReference type="NCBI Taxonomy" id="89922"/>
    <lineage>
        <taxon>Eukaryota</taxon>
        <taxon>Fungi</taxon>
        <taxon>Dikarya</taxon>
        <taxon>Basidiomycota</taxon>
        <taxon>Agaricomycotina</taxon>
        <taxon>Tremellomycetes</taxon>
        <taxon>Filobasidiales</taxon>
        <taxon>Filobasidiaceae</taxon>
        <taxon>Naganishia</taxon>
    </lineage>
</organism>
<comment type="caution">
    <text evidence="1">The sequence shown here is derived from an EMBL/GenBank/DDBJ whole genome shotgun (WGS) entry which is preliminary data.</text>
</comment>
<reference evidence="1" key="1">
    <citation type="submission" date="2023-04" db="EMBL/GenBank/DDBJ databases">
        <title>Draft Genome sequencing of Naganishia species isolated from polar environments using Oxford Nanopore Technology.</title>
        <authorList>
            <person name="Leo P."/>
            <person name="Venkateswaran K."/>
        </authorList>
    </citation>
    <scope>NUCLEOTIDE SEQUENCE</scope>
    <source>
        <strain evidence="1">MNA-CCFEE 5423</strain>
    </source>
</reference>
<evidence type="ECO:0000313" key="2">
    <source>
        <dbReference type="Proteomes" id="UP001227268"/>
    </source>
</evidence>
<keyword evidence="2" id="KW-1185">Reference proteome</keyword>
<protein>
    <submittedName>
        <fullName evidence="1">Uncharacterized protein</fullName>
    </submittedName>
</protein>
<sequence>MSARNGRRDSIRALLKDYRGFSALKQDDEVDGGQIDWSSPEELCCVMNDRPVSIAVTPHGLADALHEDKETGNTYFVQPLTEKMTLEAFLDRLTDKANDEVHYLQSQDGNMFRFNYVNLVNENEGDDKDAPELSVLQSYIKTDVESVTEALDPYENIYHMLSGSKTFRLFAPVEGYLLDTTYVRQLAPDSKSTGESTLVIRPDPEPTRPIPWISVDPLRLPKDTPLQPITVKLREGETLFLPAGWYHHVMQEEGKNGICVAVN</sequence>